<feature type="domain" description="PapC N-terminal" evidence="10">
    <location>
        <begin position="40"/>
        <end position="186"/>
    </location>
</feature>
<evidence type="ECO:0000256" key="5">
    <source>
        <dbReference type="ARBA" id="ARBA00022692"/>
    </source>
</evidence>
<dbReference type="InterPro" id="IPR025949">
    <property type="entry name" value="PapC-like_C"/>
</dbReference>
<keyword evidence="5" id="KW-0812">Transmembrane</keyword>
<dbReference type="SUPFAM" id="SSF141729">
    <property type="entry name" value="FimD N-terminal domain-like"/>
    <property type="match status" value="1"/>
</dbReference>
<feature type="domain" description="PapC-like C-terminal" evidence="9">
    <location>
        <begin position="765"/>
        <end position="828"/>
    </location>
</feature>
<evidence type="ECO:0000259" key="9">
    <source>
        <dbReference type="Pfam" id="PF13953"/>
    </source>
</evidence>
<dbReference type="Pfam" id="PF13953">
    <property type="entry name" value="PapC_C"/>
    <property type="match status" value="1"/>
</dbReference>
<evidence type="ECO:0000313" key="11">
    <source>
        <dbReference type="EMBL" id="MBF4179429.1"/>
    </source>
</evidence>
<accession>A0ABD4KCA1</accession>
<dbReference type="EMBL" id="JADIXP010000010">
    <property type="protein sequence ID" value="MBF4179429.1"/>
    <property type="molecule type" value="Genomic_DNA"/>
</dbReference>
<dbReference type="InterPro" id="IPR025885">
    <property type="entry name" value="PapC_N"/>
</dbReference>
<dbReference type="Gene3D" id="2.60.40.2070">
    <property type="match status" value="1"/>
</dbReference>
<dbReference type="Gene3D" id="3.10.20.410">
    <property type="match status" value="1"/>
</dbReference>
<dbReference type="PANTHER" id="PTHR30451:SF20">
    <property type="entry name" value="FIMBRIAE USHER"/>
    <property type="match status" value="1"/>
</dbReference>
<dbReference type="InterPro" id="IPR000015">
    <property type="entry name" value="Fimb_usher"/>
</dbReference>
<evidence type="ECO:0000256" key="2">
    <source>
        <dbReference type="ARBA" id="ARBA00008064"/>
    </source>
</evidence>
<dbReference type="Gene3D" id="2.60.40.2610">
    <property type="entry name" value="Outer membrane usher protein FimD, plug domain"/>
    <property type="match status" value="1"/>
</dbReference>
<evidence type="ECO:0000256" key="6">
    <source>
        <dbReference type="ARBA" id="ARBA00022729"/>
    </source>
</evidence>
<dbReference type="FunFam" id="2.60.40.3110:FF:000001">
    <property type="entry name" value="Putative fimbrial outer membrane usher"/>
    <property type="match status" value="1"/>
</dbReference>
<dbReference type="Pfam" id="PF00577">
    <property type="entry name" value="Usher"/>
    <property type="match status" value="1"/>
</dbReference>
<keyword evidence="6" id="KW-0732">Signal</keyword>
<evidence type="ECO:0000256" key="4">
    <source>
        <dbReference type="ARBA" id="ARBA00022452"/>
    </source>
</evidence>
<evidence type="ECO:0000256" key="3">
    <source>
        <dbReference type="ARBA" id="ARBA00022448"/>
    </source>
</evidence>
<evidence type="ECO:0000313" key="12">
    <source>
        <dbReference type="Proteomes" id="UP000628560"/>
    </source>
</evidence>
<keyword evidence="8" id="KW-0998">Cell outer membrane</keyword>
<gene>
    <name evidence="11" type="ORF">ISP11_16285</name>
</gene>
<comment type="caution">
    <text evidence="11">The sequence shown here is derived from an EMBL/GenBank/DDBJ whole genome shotgun (WGS) entry which is preliminary data.</text>
</comment>
<dbReference type="Pfam" id="PF13954">
    <property type="entry name" value="PapC_N"/>
    <property type="match status" value="1"/>
</dbReference>
<comment type="subcellular location">
    <subcellularLocation>
        <location evidence="1">Cell outer membrane</location>
        <topology evidence="1">Multi-pass membrane protein</topology>
    </subcellularLocation>
</comment>
<comment type="similarity">
    <text evidence="2">Belongs to the fimbrial export usher family.</text>
</comment>
<evidence type="ECO:0000259" key="10">
    <source>
        <dbReference type="Pfam" id="PF13954"/>
    </source>
</evidence>
<dbReference type="PANTHER" id="PTHR30451">
    <property type="entry name" value="OUTER MEMBRANE USHER PROTEIN"/>
    <property type="match status" value="1"/>
</dbReference>
<evidence type="ECO:0000256" key="8">
    <source>
        <dbReference type="ARBA" id="ARBA00023237"/>
    </source>
</evidence>
<reference evidence="11 12" key="1">
    <citation type="submission" date="2020-11" db="EMBL/GenBank/DDBJ databases">
        <title>Identification of Lelliottia nimipressuralis from Wound Infection by Whole Genome-Based Bacterial Identification.</title>
        <authorList>
            <person name="Navarathna D.H."/>
            <person name="Choi H."/>
            <person name="Jinadatha C."/>
            <person name="Chatterjee P."/>
            <person name="Hwang M."/>
        </authorList>
    </citation>
    <scope>NUCLEOTIDE SEQUENCE [LARGE SCALE GENOMIC DNA]</scope>
    <source>
        <strain evidence="11 12">DN2020</strain>
    </source>
</reference>
<name>A0ABD4KCA1_9ENTR</name>
<keyword evidence="7" id="KW-0472">Membrane</keyword>
<dbReference type="InterPro" id="IPR043142">
    <property type="entry name" value="PapC-like_C_sf"/>
</dbReference>
<dbReference type="Gene3D" id="2.60.40.3110">
    <property type="match status" value="1"/>
</dbReference>
<dbReference type="AlphaFoldDB" id="A0ABD4KCA1"/>
<dbReference type="RefSeq" id="WP_194513861.1">
    <property type="nucleotide sequence ID" value="NZ_JADIXP010000010.1"/>
</dbReference>
<dbReference type="InterPro" id="IPR037224">
    <property type="entry name" value="PapC_N_sf"/>
</dbReference>
<evidence type="ECO:0000256" key="1">
    <source>
        <dbReference type="ARBA" id="ARBA00004571"/>
    </source>
</evidence>
<proteinExistence type="inferred from homology"/>
<protein>
    <submittedName>
        <fullName evidence="11">Fimbrial biogenesis outer membrane usher protein</fullName>
    </submittedName>
</protein>
<dbReference type="InterPro" id="IPR042186">
    <property type="entry name" value="FimD_plug_dom"/>
</dbReference>
<dbReference type="Proteomes" id="UP000628560">
    <property type="component" value="Unassembled WGS sequence"/>
</dbReference>
<sequence>MRFQPEYSLIAIAVMAAILIPGRVAGASLSSAADHTDNITFDPIFLNTSGSERIDLSRFENGDAVMPGTWATDIYVNGEAVTHENIVFAEQADKKVRPCITVDLIKKLNLNFDKVPAAFSDALREQRQCYNLEELLPDVRVLMDSSTQRLEIEIPQALMRNTARGYVSPALWDTGIPAALLGYNASTYTTHSRGQDSTSSYIGLNGGINIGGWYFRHDGNYTRQQGAGGNYQSINNYVQRDISPILGRVLLGETSTGGQLFDTLPFKGIELVSDDRMLPQSRRGYAPDIRGIARTNARVTVRQNDRIIYETTVTPGAFVIDDLYPTGYGGNLDVTVTEADGSVQTFQVPFASVTQLLRPGAHRYDVVAGRLNDPSLSFNPTLYQLTYQRGLTNNLTGYTGLQGSAAAYYALQLGMAVSTEVGAFSADVTQARVHLKTTEEKANSGQSYQISYSKYLPQTNSNLTIAAYRFSTSGYYDYQTAMRAIDEEKRGGLASGIWRAKNRLNVTMNQGLGAGWGQLYVTGYTQDYWNNSHSDIQYQLGYNNNIGRINYNLSAGRVRNYNGRMENNLLLNFSAPLGGYDQKHVPMLTASLNKSSNGRMGEQIGLSGTQGEDNQYNYGVTAANYNQGTGSSMTASGGWRTPYTHLTGSYGTGKHYQNTSLSASGTVIAWQNGIVATPYTGDTFAVVEAKDAKGAKVSGYPGLKIDRFGHAAIPYLSPYEINEISIDPKGLSQDIELSNTTEKVAPHWGAVSKVTFATRKGFPLLIAATNARGEVLPFGADVFDASGVNVGNVGQMGQIYALTESASGVLTVKWGSQASEQCKITYSVREEKDTGFRKLSGICR</sequence>
<organism evidence="11 12">
    <name type="scientific">Lelliottia nimipressuralis</name>
    <dbReference type="NCBI Taxonomy" id="69220"/>
    <lineage>
        <taxon>Bacteria</taxon>
        <taxon>Pseudomonadati</taxon>
        <taxon>Pseudomonadota</taxon>
        <taxon>Gammaproteobacteria</taxon>
        <taxon>Enterobacterales</taxon>
        <taxon>Enterobacteriaceae</taxon>
        <taxon>Lelliottia</taxon>
    </lineage>
</organism>
<dbReference type="GO" id="GO:0009279">
    <property type="term" value="C:cell outer membrane"/>
    <property type="evidence" value="ECO:0007669"/>
    <property type="project" value="UniProtKB-SubCell"/>
</dbReference>
<evidence type="ECO:0000256" key="7">
    <source>
        <dbReference type="ARBA" id="ARBA00023136"/>
    </source>
</evidence>
<keyword evidence="4" id="KW-1134">Transmembrane beta strand</keyword>
<keyword evidence="3" id="KW-0813">Transport</keyword>